<dbReference type="AlphaFoldDB" id="A0A1H1W8J4"/>
<evidence type="ECO:0000313" key="1">
    <source>
        <dbReference type="EMBL" id="SDS93423.1"/>
    </source>
</evidence>
<sequence length="197" mass="22321">MLMSDDEMMKSVLRQSLHRGRKNLRWKLSGLDERSLRWPRTPTGFNLLGALKHMAQVEIVYFGDTFGRQWPNPGELVTNADIDLDPQADWCATESESTEYLFDLYTRVADFADEIIDSLSLDSPGRVPHWPDGRDETTLGGIMVDVLVELARHLGQFDIVREGIDGAAGLSEAAPNLPEDFDHDAYLERLRTIADRF</sequence>
<dbReference type="Pfam" id="PF04978">
    <property type="entry name" value="MST"/>
    <property type="match status" value="1"/>
</dbReference>
<dbReference type="EMBL" id="LT629766">
    <property type="protein sequence ID" value="SDS93423.1"/>
    <property type="molecule type" value="Genomic_DNA"/>
</dbReference>
<keyword evidence="2" id="KW-1185">Reference proteome</keyword>
<evidence type="ECO:0000313" key="2">
    <source>
        <dbReference type="Proteomes" id="UP000199597"/>
    </source>
</evidence>
<dbReference type="Gene3D" id="1.20.120.450">
    <property type="entry name" value="dinb family like domain"/>
    <property type="match status" value="1"/>
</dbReference>
<accession>A0A1H1W8J4</accession>
<evidence type="ECO:0008006" key="3">
    <source>
        <dbReference type="Google" id="ProtNLM"/>
    </source>
</evidence>
<organism evidence="1 2">
    <name type="scientific">Brevibacterium siliguriense</name>
    <dbReference type="NCBI Taxonomy" id="1136497"/>
    <lineage>
        <taxon>Bacteria</taxon>
        <taxon>Bacillati</taxon>
        <taxon>Actinomycetota</taxon>
        <taxon>Actinomycetes</taxon>
        <taxon>Micrococcales</taxon>
        <taxon>Brevibacteriaceae</taxon>
        <taxon>Brevibacterium</taxon>
    </lineage>
</organism>
<name>A0A1H1W8J4_9MICO</name>
<proteinExistence type="predicted"/>
<dbReference type="STRING" id="1136497.SAMN04489752_2894"/>
<gene>
    <name evidence="1" type="ORF">SAMN04489752_2894</name>
</gene>
<dbReference type="Proteomes" id="UP000199597">
    <property type="component" value="Chromosome I"/>
</dbReference>
<reference evidence="2" key="1">
    <citation type="submission" date="2016-10" db="EMBL/GenBank/DDBJ databases">
        <authorList>
            <person name="Varghese N."/>
            <person name="Submissions S."/>
        </authorList>
    </citation>
    <scope>NUCLEOTIDE SEQUENCE [LARGE SCALE GENOMIC DNA]</scope>
    <source>
        <strain evidence="2">DSM 23676</strain>
    </source>
</reference>
<dbReference type="SUPFAM" id="SSF109854">
    <property type="entry name" value="DinB/YfiT-like putative metalloenzymes"/>
    <property type="match status" value="1"/>
</dbReference>
<protein>
    <recommendedName>
        <fullName evidence="3">DinB superfamily protein</fullName>
    </recommendedName>
</protein>
<dbReference type="InterPro" id="IPR007061">
    <property type="entry name" value="MST-like"/>
</dbReference>
<dbReference type="InterPro" id="IPR034660">
    <property type="entry name" value="DinB/YfiT-like"/>
</dbReference>